<name>A0AAV1IHD7_9CHLO</name>
<reference evidence="1 2" key="1">
    <citation type="submission" date="2023-10" db="EMBL/GenBank/DDBJ databases">
        <authorList>
            <person name="Maclean D."/>
            <person name="Macfadyen A."/>
        </authorList>
    </citation>
    <scope>NUCLEOTIDE SEQUENCE [LARGE SCALE GENOMIC DNA]</scope>
</reference>
<organism evidence="1 2">
    <name type="scientific">Coccomyxa viridis</name>
    <dbReference type="NCBI Taxonomy" id="1274662"/>
    <lineage>
        <taxon>Eukaryota</taxon>
        <taxon>Viridiplantae</taxon>
        <taxon>Chlorophyta</taxon>
        <taxon>core chlorophytes</taxon>
        <taxon>Trebouxiophyceae</taxon>
        <taxon>Trebouxiophyceae incertae sedis</taxon>
        <taxon>Coccomyxaceae</taxon>
        <taxon>Coccomyxa</taxon>
    </lineage>
</organism>
<comment type="caution">
    <text evidence="1">The sequence shown here is derived from an EMBL/GenBank/DDBJ whole genome shotgun (WGS) entry which is preliminary data.</text>
</comment>
<evidence type="ECO:0008006" key="3">
    <source>
        <dbReference type="Google" id="ProtNLM"/>
    </source>
</evidence>
<protein>
    <recommendedName>
        <fullName evidence="3">Glycosyltransferase</fullName>
    </recommendedName>
</protein>
<dbReference type="EMBL" id="CAUYUE010000015">
    <property type="protein sequence ID" value="CAK0786751.1"/>
    <property type="molecule type" value="Genomic_DNA"/>
</dbReference>
<evidence type="ECO:0000313" key="2">
    <source>
        <dbReference type="Proteomes" id="UP001314263"/>
    </source>
</evidence>
<keyword evidence="2" id="KW-1185">Reference proteome</keyword>
<evidence type="ECO:0000313" key="1">
    <source>
        <dbReference type="EMBL" id="CAK0786751.1"/>
    </source>
</evidence>
<sequence>MQLGESFTRCEPALLSGYCQAGLTRAHINAWKRIANSGEPAAWVFEDDVVFHDRAVQLFPKYWEIVPKDFDFVSVGQIYPSNQGVKHAAAVAAPEEMPWGTHAYIISAGTAERMARLGDWMMSRARKNIGDRTPWTLDGADIRIDHFVRNYYRHLVIEVERQRWVVFQSPAHIPWSYGHVLANSPSDCRCWCDHLEDCIGHGTAPIVMSEGLASQHTCGNNVTALVRWHQEVGSGSGRTYAAMCKAQAT</sequence>
<dbReference type="Proteomes" id="UP001314263">
    <property type="component" value="Unassembled WGS sequence"/>
</dbReference>
<gene>
    <name evidence="1" type="ORF">CVIRNUC_009965</name>
</gene>
<dbReference type="AlphaFoldDB" id="A0AAV1IHD7"/>
<accession>A0AAV1IHD7</accession>
<proteinExistence type="predicted"/>